<dbReference type="InterPro" id="IPR027417">
    <property type="entry name" value="P-loop_NTPase"/>
</dbReference>
<dbReference type="GO" id="GO:0005886">
    <property type="term" value="C:plasma membrane"/>
    <property type="evidence" value="ECO:0007669"/>
    <property type="project" value="UniProtKB-SubCell"/>
</dbReference>
<dbReference type="Pfam" id="PF00005">
    <property type="entry name" value="ABC_tran"/>
    <property type="match status" value="1"/>
</dbReference>
<dbReference type="SUPFAM" id="SSF52540">
    <property type="entry name" value="P-loop containing nucleoside triphosphate hydrolases"/>
    <property type="match status" value="1"/>
</dbReference>
<comment type="subcellular location">
    <subcellularLocation>
        <location evidence="1">Cell membrane</location>
        <topology evidence="1">Peripheral membrane protein</topology>
    </subcellularLocation>
</comment>
<dbReference type="AlphaFoldDB" id="A0A917CRU1"/>
<dbReference type="GO" id="GO:0016887">
    <property type="term" value="F:ATP hydrolysis activity"/>
    <property type="evidence" value="ECO:0007669"/>
    <property type="project" value="InterPro"/>
</dbReference>
<dbReference type="InterPro" id="IPR003593">
    <property type="entry name" value="AAA+_ATPase"/>
</dbReference>
<reference evidence="11" key="1">
    <citation type="journal article" date="2014" name="Int. J. Syst. Evol. Microbiol.">
        <title>Complete genome sequence of Corynebacterium casei LMG S-19264T (=DSM 44701T), isolated from a smear-ripened cheese.</title>
        <authorList>
            <consortium name="US DOE Joint Genome Institute (JGI-PGF)"/>
            <person name="Walter F."/>
            <person name="Albersmeier A."/>
            <person name="Kalinowski J."/>
            <person name="Ruckert C."/>
        </authorList>
    </citation>
    <scope>NUCLEOTIDE SEQUENCE</scope>
    <source>
        <strain evidence="11">CGMCC 1.16134</strain>
    </source>
</reference>
<dbReference type="SMART" id="SM00382">
    <property type="entry name" value="AAA"/>
    <property type="match status" value="1"/>
</dbReference>
<keyword evidence="8" id="KW-1278">Translocase</keyword>
<dbReference type="InterPro" id="IPR017871">
    <property type="entry name" value="ABC_transporter-like_CS"/>
</dbReference>
<name>A0A917CRU1_9BACL</name>
<evidence type="ECO:0000256" key="1">
    <source>
        <dbReference type="ARBA" id="ARBA00004202"/>
    </source>
</evidence>
<keyword evidence="5" id="KW-0997">Cell inner membrane</keyword>
<feature type="domain" description="ABC transporter" evidence="10">
    <location>
        <begin position="9"/>
        <end position="259"/>
    </location>
</feature>
<comment type="similarity">
    <text evidence="2">Belongs to the ABC transporter superfamily.</text>
</comment>
<accession>A0A917CRU1</accession>
<dbReference type="InterPro" id="IPR050388">
    <property type="entry name" value="ABC_Ni/Peptide_Import"/>
</dbReference>
<evidence type="ECO:0000259" key="10">
    <source>
        <dbReference type="PROSITE" id="PS50893"/>
    </source>
</evidence>
<evidence type="ECO:0000256" key="4">
    <source>
        <dbReference type="ARBA" id="ARBA00022475"/>
    </source>
</evidence>
<dbReference type="FunFam" id="3.40.50.300:FF:000016">
    <property type="entry name" value="Oligopeptide ABC transporter ATP-binding component"/>
    <property type="match status" value="1"/>
</dbReference>
<keyword evidence="3" id="KW-0813">Transport</keyword>
<evidence type="ECO:0000256" key="5">
    <source>
        <dbReference type="ARBA" id="ARBA00022519"/>
    </source>
</evidence>
<evidence type="ECO:0000256" key="8">
    <source>
        <dbReference type="ARBA" id="ARBA00022967"/>
    </source>
</evidence>
<dbReference type="PANTHER" id="PTHR43297:SF14">
    <property type="entry name" value="ATPASE AAA-TYPE CORE DOMAIN-CONTAINING PROTEIN"/>
    <property type="match status" value="1"/>
</dbReference>
<dbReference type="PANTHER" id="PTHR43297">
    <property type="entry name" value="OLIGOPEPTIDE TRANSPORT ATP-BINDING PROTEIN APPD"/>
    <property type="match status" value="1"/>
</dbReference>
<organism evidence="11 12">
    <name type="scientific">Paenibacillus albidus</name>
    <dbReference type="NCBI Taxonomy" id="2041023"/>
    <lineage>
        <taxon>Bacteria</taxon>
        <taxon>Bacillati</taxon>
        <taxon>Bacillota</taxon>
        <taxon>Bacilli</taxon>
        <taxon>Bacillales</taxon>
        <taxon>Paenibacillaceae</taxon>
        <taxon>Paenibacillus</taxon>
    </lineage>
</organism>
<sequence>MEVDTPNVLEVRNLQVNLNTGTGLVSLLEPVHFQLGKGRVFGLVGESGSGKSITCKAILQLLDQRRMEVSGSVRLNGRELGSLSSEEMRCIRGKEIGCIMQNPMNAFTPVFTIGAQFIETLRTHTGLSKRQARERATAALADMNLPEPGKLMRMYPFQLSGGMLQRVMIAISMCLQPALVIADEPTTALDVVNQLKVLRELDRLRMEYGTSILLVSHDLGVISQMADEVAVMYKGNIVEQAEVYELFNNPQHKYTRELLQARPRSSKALSPL</sequence>
<evidence type="ECO:0000256" key="2">
    <source>
        <dbReference type="ARBA" id="ARBA00005417"/>
    </source>
</evidence>
<protein>
    <submittedName>
        <fullName evidence="11">Dipeptide/oligopeptide/nickel ABC transporter ATP-binding protein</fullName>
    </submittedName>
</protein>
<evidence type="ECO:0000256" key="9">
    <source>
        <dbReference type="ARBA" id="ARBA00023136"/>
    </source>
</evidence>
<dbReference type="CDD" id="cd03257">
    <property type="entry name" value="ABC_NikE_OppD_transporters"/>
    <property type="match status" value="1"/>
</dbReference>
<reference evidence="11" key="2">
    <citation type="submission" date="2020-09" db="EMBL/GenBank/DDBJ databases">
        <authorList>
            <person name="Sun Q."/>
            <person name="Zhou Y."/>
        </authorList>
    </citation>
    <scope>NUCLEOTIDE SEQUENCE</scope>
    <source>
        <strain evidence="11">CGMCC 1.16134</strain>
    </source>
</reference>
<keyword evidence="12" id="KW-1185">Reference proteome</keyword>
<evidence type="ECO:0000256" key="3">
    <source>
        <dbReference type="ARBA" id="ARBA00022448"/>
    </source>
</evidence>
<dbReference type="RefSeq" id="WP_229696290.1">
    <property type="nucleotide sequence ID" value="NZ_BMKR01000022.1"/>
</dbReference>
<keyword evidence="7 11" id="KW-0067">ATP-binding</keyword>
<evidence type="ECO:0000313" key="11">
    <source>
        <dbReference type="EMBL" id="GGF94932.1"/>
    </source>
</evidence>
<evidence type="ECO:0000256" key="7">
    <source>
        <dbReference type="ARBA" id="ARBA00022840"/>
    </source>
</evidence>
<dbReference type="Gene3D" id="3.40.50.300">
    <property type="entry name" value="P-loop containing nucleotide triphosphate hydrolases"/>
    <property type="match status" value="1"/>
</dbReference>
<keyword evidence="4" id="KW-1003">Cell membrane</keyword>
<dbReference type="InterPro" id="IPR003439">
    <property type="entry name" value="ABC_transporter-like_ATP-bd"/>
</dbReference>
<gene>
    <name evidence="11" type="ORF">GCM10010912_44830</name>
</gene>
<evidence type="ECO:0000256" key="6">
    <source>
        <dbReference type="ARBA" id="ARBA00022741"/>
    </source>
</evidence>
<dbReference type="Proteomes" id="UP000637643">
    <property type="component" value="Unassembled WGS sequence"/>
</dbReference>
<dbReference type="PROSITE" id="PS00211">
    <property type="entry name" value="ABC_TRANSPORTER_1"/>
    <property type="match status" value="1"/>
</dbReference>
<comment type="caution">
    <text evidence="11">The sequence shown here is derived from an EMBL/GenBank/DDBJ whole genome shotgun (WGS) entry which is preliminary data.</text>
</comment>
<proteinExistence type="inferred from homology"/>
<dbReference type="EMBL" id="BMKR01000022">
    <property type="protein sequence ID" value="GGF94932.1"/>
    <property type="molecule type" value="Genomic_DNA"/>
</dbReference>
<keyword evidence="9" id="KW-0472">Membrane</keyword>
<dbReference type="GO" id="GO:0005524">
    <property type="term" value="F:ATP binding"/>
    <property type="evidence" value="ECO:0007669"/>
    <property type="project" value="UniProtKB-KW"/>
</dbReference>
<dbReference type="PROSITE" id="PS50893">
    <property type="entry name" value="ABC_TRANSPORTER_2"/>
    <property type="match status" value="1"/>
</dbReference>
<evidence type="ECO:0000313" key="12">
    <source>
        <dbReference type="Proteomes" id="UP000637643"/>
    </source>
</evidence>
<keyword evidence="6" id="KW-0547">Nucleotide-binding</keyword>